<dbReference type="EC" id="4.1.1.23" evidence="7"/>
<evidence type="ECO:0000256" key="2">
    <source>
        <dbReference type="ARBA" id="ARBA00008847"/>
    </source>
</evidence>
<comment type="caution">
    <text evidence="9">The sequence shown here is derived from an EMBL/GenBank/DDBJ whole genome shotgun (WGS) entry which is preliminary data.</text>
</comment>
<reference evidence="9 12" key="1">
    <citation type="submission" date="2023-07" db="EMBL/GenBank/DDBJ databases">
        <authorList>
            <person name="Peeters C."/>
        </authorList>
    </citation>
    <scope>NUCLEOTIDE SEQUENCE</scope>
    <source>
        <strain evidence="10 12">LMG 18095</strain>
        <strain evidence="9">R-77560</strain>
    </source>
</reference>
<dbReference type="GO" id="GO:0044205">
    <property type="term" value="P:'de novo' UMP biosynthetic process"/>
    <property type="evidence" value="ECO:0007669"/>
    <property type="project" value="UniProtKB-UniRule"/>
</dbReference>
<evidence type="ECO:0000256" key="6">
    <source>
        <dbReference type="ARBA" id="ARBA00049157"/>
    </source>
</evidence>
<keyword evidence="3 7" id="KW-0210">Decarboxylase</keyword>
<dbReference type="InterPro" id="IPR011060">
    <property type="entry name" value="RibuloseP-bd_barrel"/>
</dbReference>
<evidence type="ECO:0000256" key="3">
    <source>
        <dbReference type="ARBA" id="ARBA00022793"/>
    </source>
</evidence>
<dbReference type="InterPro" id="IPR018089">
    <property type="entry name" value="OMPdecase_AS"/>
</dbReference>
<comment type="catalytic activity">
    <reaction evidence="6 7">
        <text>orotidine 5'-phosphate + H(+) = UMP + CO2</text>
        <dbReference type="Rhea" id="RHEA:11596"/>
        <dbReference type="ChEBI" id="CHEBI:15378"/>
        <dbReference type="ChEBI" id="CHEBI:16526"/>
        <dbReference type="ChEBI" id="CHEBI:57538"/>
        <dbReference type="ChEBI" id="CHEBI:57865"/>
        <dbReference type="EC" id="4.1.1.23"/>
    </reaction>
</comment>
<comment type="pathway">
    <text evidence="1 7">Pyrimidine metabolism; UMP biosynthesis via de novo pathway; UMP from orotate: step 2/2.</text>
</comment>
<name>A0AAD2F1R7_9RALS</name>
<evidence type="ECO:0000256" key="1">
    <source>
        <dbReference type="ARBA" id="ARBA00004861"/>
    </source>
</evidence>
<sequence>MRPSGRSHIPDTMRFTEQLAAAWQRNNSLLCVGLDPDPARLPASLTGTGGAIFSFCRAIVDATADLVCAFKPQIAYFASQRAEDQLEQLISYIHEAYPGVPVILDAKRGDIGSTAEHYAKEAFERYQADAVTVSPYMGFDSMQPYLAHADKGVIVLCRTSNAGGSDVQFLETDGRPVYQVVAERARDVWNTSGQMGLVVGATFPEEIAKVREIVGDMPLLIPGVGAQGGDIEATVRAGRTADGTGMMINSSRAILYASTDSDFADAARRVALATRDQINQFRN</sequence>
<evidence type="ECO:0000313" key="12">
    <source>
        <dbReference type="Proteomes" id="UP001189773"/>
    </source>
</evidence>
<organism evidence="9 11">
    <name type="scientific">Ralstonia thomasii</name>
    <dbReference type="NCBI Taxonomy" id="3058596"/>
    <lineage>
        <taxon>Bacteria</taxon>
        <taxon>Pseudomonadati</taxon>
        <taxon>Pseudomonadota</taxon>
        <taxon>Betaproteobacteria</taxon>
        <taxon>Burkholderiales</taxon>
        <taxon>Burkholderiaceae</taxon>
        <taxon>Ralstonia</taxon>
    </lineage>
</organism>
<dbReference type="InterPro" id="IPR001754">
    <property type="entry name" value="OMPdeCOase_dom"/>
</dbReference>
<dbReference type="HAMAP" id="MF_01215">
    <property type="entry name" value="OMPdecase_type2"/>
    <property type="match status" value="1"/>
</dbReference>
<protein>
    <recommendedName>
        <fullName evidence="7">Orotidine 5'-phosphate decarboxylase</fullName>
        <ecNumber evidence="7">4.1.1.23</ecNumber>
    </recommendedName>
    <alternativeName>
        <fullName evidence="7">OMP decarboxylase</fullName>
        <shortName evidence="7">OMPDCase</shortName>
        <shortName evidence="7">OMPdecase</shortName>
    </alternativeName>
</protein>
<dbReference type="PROSITE" id="PS00156">
    <property type="entry name" value="OMPDECASE"/>
    <property type="match status" value="1"/>
</dbReference>
<evidence type="ECO:0000313" key="10">
    <source>
        <dbReference type="EMBL" id="CAJ0806662.1"/>
    </source>
</evidence>
<dbReference type="InterPro" id="IPR011995">
    <property type="entry name" value="OMPdecase_type-2"/>
</dbReference>
<evidence type="ECO:0000256" key="5">
    <source>
        <dbReference type="ARBA" id="ARBA00023239"/>
    </source>
</evidence>
<keyword evidence="12" id="KW-1185">Reference proteome</keyword>
<gene>
    <name evidence="7 9" type="primary">pyrF</name>
    <name evidence="10" type="ORF">LMG18095_04480</name>
    <name evidence="9" type="ORF">R77560_02550</name>
</gene>
<dbReference type="EMBL" id="CATZAZ010000005">
    <property type="protein sequence ID" value="CAJ0794143.1"/>
    <property type="molecule type" value="Genomic_DNA"/>
</dbReference>
<dbReference type="Proteomes" id="UP001189773">
    <property type="component" value="Unassembled WGS sequence"/>
</dbReference>
<dbReference type="GO" id="GO:0004590">
    <property type="term" value="F:orotidine-5'-phosphate decarboxylase activity"/>
    <property type="evidence" value="ECO:0007669"/>
    <property type="project" value="UniProtKB-UniRule"/>
</dbReference>
<dbReference type="CDD" id="cd04725">
    <property type="entry name" value="OMP_decarboxylase_like"/>
    <property type="match status" value="1"/>
</dbReference>
<dbReference type="InterPro" id="IPR013785">
    <property type="entry name" value="Aldolase_TIM"/>
</dbReference>
<dbReference type="EMBL" id="CATZAR010000022">
    <property type="protein sequence ID" value="CAJ0806662.1"/>
    <property type="molecule type" value="Genomic_DNA"/>
</dbReference>
<dbReference type="Pfam" id="PF00215">
    <property type="entry name" value="OMPdecase"/>
    <property type="match status" value="1"/>
</dbReference>
<dbReference type="PANTHER" id="PTHR43375:SF1">
    <property type="entry name" value="OROTIDINE 5'-PHOSPHATE DECARBOXYLASE"/>
    <property type="match status" value="1"/>
</dbReference>
<evidence type="ECO:0000313" key="9">
    <source>
        <dbReference type="EMBL" id="CAJ0794143.1"/>
    </source>
</evidence>
<dbReference type="SUPFAM" id="SSF51366">
    <property type="entry name" value="Ribulose-phoshate binding barrel"/>
    <property type="match status" value="1"/>
</dbReference>
<dbReference type="SMART" id="SM00934">
    <property type="entry name" value="OMPdecase"/>
    <property type="match status" value="1"/>
</dbReference>
<dbReference type="Proteomes" id="UP001189756">
    <property type="component" value="Unassembled WGS sequence"/>
</dbReference>
<evidence type="ECO:0000256" key="4">
    <source>
        <dbReference type="ARBA" id="ARBA00022975"/>
    </source>
</evidence>
<feature type="domain" description="Orotidine 5'-phosphate decarboxylase" evidence="8">
    <location>
        <begin position="29"/>
        <end position="267"/>
    </location>
</feature>
<dbReference type="NCBIfam" id="TIGR02127">
    <property type="entry name" value="pyrF_sub2"/>
    <property type="match status" value="1"/>
</dbReference>
<comment type="similarity">
    <text evidence="2 7">Belongs to the OMP decarboxylase family. Type 2 subfamily.</text>
</comment>
<evidence type="ECO:0000256" key="7">
    <source>
        <dbReference type="HAMAP-Rule" id="MF_01215"/>
    </source>
</evidence>
<dbReference type="GO" id="GO:0006207">
    <property type="term" value="P:'de novo' pyrimidine nucleobase biosynthetic process"/>
    <property type="evidence" value="ECO:0007669"/>
    <property type="project" value="InterPro"/>
</dbReference>
<dbReference type="AlphaFoldDB" id="A0AAD2F1R7"/>
<dbReference type="PANTHER" id="PTHR43375">
    <property type="entry name" value="OROTIDINE 5'-PHOSPHATE DECARBOXYLASE"/>
    <property type="match status" value="1"/>
</dbReference>
<keyword evidence="4 7" id="KW-0665">Pyrimidine biosynthesis</keyword>
<dbReference type="Gene3D" id="3.20.20.70">
    <property type="entry name" value="Aldolase class I"/>
    <property type="match status" value="1"/>
</dbReference>
<proteinExistence type="inferred from homology"/>
<keyword evidence="5 7" id="KW-0456">Lyase</keyword>
<accession>A0AAD2F1R7</accession>
<evidence type="ECO:0000259" key="8">
    <source>
        <dbReference type="SMART" id="SM00934"/>
    </source>
</evidence>
<feature type="active site" description="Proton donor" evidence="7">
    <location>
        <position position="107"/>
    </location>
</feature>
<evidence type="ECO:0000313" key="11">
    <source>
        <dbReference type="Proteomes" id="UP001189756"/>
    </source>
</evidence>